<sequence length="177" mass="18819">MIDRTLVKHCTTLLLTGHTAVHTEFPCHFPGGFSAKEQTSCKGSALPVAEGVSGLGGQDHLNSLVTAHITLFHETSYTVQVSTSKVIDFTCGARARTTNLTKRPTGTTRPRPSRVASAAKLPSLAAPRIVPPIPRDSTTWALETGRTVTLSSISPVLAPRPSPSIPVRAPPTVLRRP</sequence>
<evidence type="ECO:0000313" key="2">
    <source>
        <dbReference type="EMBL" id="MPC44726.1"/>
    </source>
</evidence>
<feature type="compositionally biased region" description="Low complexity" evidence="1">
    <location>
        <begin position="103"/>
        <end position="121"/>
    </location>
</feature>
<dbReference type="Proteomes" id="UP000324222">
    <property type="component" value="Unassembled WGS sequence"/>
</dbReference>
<dbReference type="EMBL" id="VSRR010006409">
    <property type="protein sequence ID" value="MPC44726.1"/>
    <property type="molecule type" value="Genomic_DNA"/>
</dbReference>
<feature type="region of interest" description="Disordered" evidence="1">
    <location>
        <begin position="100"/>
        <end position="121"/>
    </location>
</feature>
<proteinExistence type="predicted"/>
<evidence type="ECO:0000256" key="1">
    <source>
        <dbReference type="SAM" id="MobiDB-lite"/>
    </source>
</evidence>
<dbReference type="AlphaFoldDB" id="A0A5B7FH59"/>
<gene>
    <name evidence="2" type="ORF">E2C01_038405</name>
</gene>
<evidence type="ECO:0000313" key="3">
    <source>
        <dbReference type="Proteomes" id="UP000324222"/>
    </source>
</evidence>
<reference evidence="2 3" key="1">
    <citation type="submission" date="2019-05" db="EMBL/GenBank/DDBJ databases">
        <title>Another draft genome of Portunus trituberculatus and its Hox gene families provides insights of decapod evolution.</title>
        <authorList>
            <person name="Jeong J.-H."/>
            <person name="Song I."/>
            <person name="Kim S."/>
            <person name="Choi T."/>
            <person name="Kim D."/>
            <person name="Ryu S."/>
            <person name="Kim W."/>
        </authorList>
    </citation>
    <scope>NUCLEOTIDE SEQUENCE [LARGE SCALE GENOMIC DNA]</scope>
    <source>
        <tissue evidence="2">Muscle</tissue>
    </source>
</reference>
<name>A0A5B7FH59_PORTR</name>
<accession>A0A5B7FH59</accession>
<feature type="region of interest" description="Disordered" evidence="1">
    <location>
        <begin position="152"/>
        <end position="177"/>
    </location>
</feature>
<comment type="caution">
    <text evidence="2">The sequence shown here is derived from an EMBL/GenBank/DDBJ whole genome shotgun (WGS) entry which is preliminary data.</text>
</comment>
<protein>
    <submittedName>
        <fullName evidence="2">Uncharacterized protein</fullName>
    </submittedName>
</protein>
<organism evidence="2 3">
    <name type="scientific">Portunus trituberculatus</name>
    <name type="common">Swimming crab</name>
    <name type="synonym">Neptunus trituberculatus</name>
    <dbReference type="NCBI Taxonomy" id="210409"/>
    <lineage>
        <taxon>Eukaryota</taxon>
        <taxon>Metazoa</taxon>
        <taxon>Ecdysozoa</taxon>
        <taxon>Arthropoda</taxon>
        <taxon>Crustacea</taxon>
        <taxon>Multicrustacea</taxon>
        <taxon>Malacostraca</taxon>
        <taxon>Eumalacostraca</taxon>
        <taxon>Eucarida</taxon>
        <taxon>Decapoda</taxon>
        <taxon>Pleocyemata</taxon>
        <taxon>Brachyura</taxon>
        <taxon>Eubrachyura</taxon>
        <taxon>Portunoidea</taxon>
        <taxon>Portunidae</taxon>
        <taxon>Portuninae</taxon>
        <taxon>Portunus</taxon>
    </lineage>
</organism>
<keyword evidence="3" id="KW-1185">Reference proteome</keyword>